<keyword evidence="1 9" id="KW-0645">Protease</keyword>
<accession>A0A821RAT4</accession>
<dbReference type="InterPro" id="IPR018114">
    <property type="entry name" value="TRYPSIN_HIS"/>
</dbReference>
<evidence type="ECO:0000256" key="5">
    <source>
        <dbReference type="ARBA" id="ARBA00023145"/>
    </source>
</evidence>
<keyword evidence="7" id="KW-0325">Glycoprotein</keyword>
<feature type="region of interest" description="Disordered" evidence="11">
    <location>
        <begin position="81"/>
        <end position="110"/>
    </location>
</feature>
<evidence type="ECO:0000256" key="6">
    <source>
        <dbReference type="ARBA" id="ARBA00023157"/>
    </source>
</evidence>
<dbReference type="PROSITE" id="PS50240">
    <property type="entry name" value="TRYPSIN_DOM"/>
    <property type="match status" value="1"/>
</dbReference>
<evidence type="ECO:0000313" key="15">
    <source>
        <dbReference type="Proteomes" id="UP000663880"/>
    </source>
</evidence>
<dbReference type="FunFam" id="2.40.10.10:FF:000028">
    <property type="entry name" value="Serine protease easter"/>
    <property type="match status" value="1"/>
</dbReference>
<gene>
    <name evidence="14" type="ORF">PMACD_LOCUS5670</name>
</gene>
<comment type="subcellular location">
    <subcellularLocation>
        <location evidence="10">Secreted</location>
    </subcellularLocation>
</comment>
<dbReference type="GO" id="GO:0004252">
    <property type="term" value="F:serine-type endopeptidase activity"/>
    <property type="evidence" value="ECO:0007669"/>
    <property type="project" value="UniProtKB-UniRule"/>
</dbReference>
<keyword evidence="10" id="KW-0964">Secreted</keyword>
<comment type="domain">
    <text evidence="10">The clip domain consists of 35-55 residues which are 'knitted' together usually by 3 conserved disulfide bonds forming a clip-like compact structure.</text>
</comment>
<keyword evidence="2 10" id="KW-0732">Signal</keyword>
<dbReference type="Pfam" id="PF00089">
    <property type="entry name" value="Trypsin"/>
    <property type="match status" value="1"/>
</dbReference>
<keyword evidence="6" id="KW-1015">Disulfide bond</keyword>
<feature type="signal peptide" evidence="10">
    <location>
        <begin position="1"/>
        <end position="19"/>
    </location>
</feature>
<dbReference type="CDD" id="cd00190">
    <property type="entry name" value="Tryp_SPc"/>
    <property type="match status" value="1"/>
</dbReference>
<dbReference type="PANTHER" id="PTHR24264">
    <property type="entry name" value="TRYPSIN-RELATED"/>
    <property type="match status" value="1"/>
</dbReference>
<dbReference type="AlphaFoldDB" id="A0A821RAT4"/>
<evidence type="ECO:0000256" key="7">
    <source>
        <dbReference type="ARBA" id="ARBA00023180"/>
    </source>
</evidence>
<dbReference type="SMART" id="SM00680">
    <property type="entry name" value="CLIP"/>
    <property type="match status" value="1"/>
</dbReference>
<dbReference type="PROSITE" id="PS00135">
    <property type="entry name" value="TRYPSIN_SER"/>
    <property type="match status" value="1"/>
</dbReference>
<feature type="domain" description="Peptidase S1" evidence="12">
    <location>
        <begin position="123"/>
        <end position="374"/>
    </location>
</feature>
<dbReference type="PRINTS" id="PR00722">
    <property type="entry name" value="CHYMOTRYPSIN"/>
</dbReference>
<dbReference type="OrthoDB" id="9028152at2759"/>
<keyword evidence="3 9" id="KW-0378">Hydrolase</keyword>
<dbReference type="InterPro" id="IPR043504">
    <property type="entry name" value="Peptidase_S1_PA_chymotrypsin"/>
</dbReference>
<dbReference type="InterPro" id="IPR001314">
    <property type="entry name" value="Peptidase_S1A"/>
</dbReference>
<sequence length="378" mass="41441">MKCFIVIFGLILIADNAFSEQCTTPLGRRSNCISLYDCPEHLAAFAQRPLSAFAVNFLRQSQCGFDGSIPIVCCGPLPPQTPASPTTRPRPTLPPDVGVDPSVREDSFPERRGKCGIERSDRIFGGIIADLDEFPWMTLIGYRTKSDRVTYQCGGVLFNHRYVLTAAHCVTGQILTVVGKLDRVRLGEYDTQSDIDCLADDCAEPVQEILVQAAYPHSGFSDSNVNRQDDIALIRLSKRAKYSDFVSPICLPDYQQPLPPVGDEVHVAGWGKTLEGKSSPVKVKLTIPMYDKMECVSKYVTLKAHLTDKQLCAGGIFAKDACKGDSGGPLMKRTGDIWTCVGVVSFGYGCGRDGWPGVYSSVASYMDWIQDTLRSTNV</sequence>
<dbReference type="SMART" id="SM00020">
    <property type="entry name" value="Tryp_SPc"/>
    <property type="match status" value="1"/>
</dbReference>
<evidence type="ECO:0000256" key="3">
    <source>
        <dbReference type="ARBA" id="ARBA00022801"/>
    </source>
</evidence>
<organism evidence="14 15">
    <name type="scientific">Pieris macdunnoughi</name>
    <dbReference type="NCBI Taxonomy" id="345717"/>
    <lineage>
        <taxon>Eukaryota</taxon>
        <taxon>Metazoa</taxon>
        <taxon>Ecdysozoa</taxon>
        <taxon>Arthropoda</taxon>
        <taxon>Hexapoda</taxon>
        <taxon>Insecta</taxon>
        <taxon>Pterygota</taxon>
        <taxon>Neoptera</taxon>
        <taxon>Endopterygota</taxon>
        <taxon>Lepidoptera</taxon>
        <taxon>Glossata</taxon>
        <taxon>Ditrysia</taxon>
        <taxon>Papilionoidea</taxon>
        <taxon>Pieridae</taxon>
        <taxon>Pierinae</taxon>
        <taxon>Pieris</taxon>
    </lineage>
</organism>
<feature type="chain" id="PRO_5033104268" description="CLIP domain-containing serine protease" evidence="10">
    <location>
        <begin position="20"/>
        <end position="378"/>
    </location>
</feature>
<dbReference type="GO" id="GO:0005615">
    <property type="term" value="C:extracellular space"/>
    <property type="evidence" value="ECO:0007669"/>
    <property type="project" value="TreeGrafter"/>
</dbReference>
<evidence type="ECO:0000256" key="9">
    <source>
        <dbReference type="RuleBase" id="RU363034"/>
    </source>
</evidence>
<dbReference type="EC" id="3.4.21.-" evidence="9"/>
<dbReference type="InterPro" id="IPR033116">
    <property type="entry name" value="TRYPSIN_SER"/>
</dbReference>
<dbReference type="GO" id="GO:0006508">
    <property type="term" value="P:proteolysis"/>
    <property type="evidence" value="ECO:0007669"/>
    <property type="project" value="UniProtKB-KW"/>
</dbReference>
<evidence type="ECO:0000256" key="11">
    <source>
        <dbReference type="SAM" id="MobiDB-lite"/>
    </source>
</evidence>
<dbReference type="PANTHER" id="PTHR24264:SF54">
    <property type="entry name" value="PEPTIDASE S1 DOMAIN-CONTAINING PROTEIN"/>
    <property type="match status" value="1"/>
</dbReference>
<dbReference type="PROSITE" id="PS51888">
    <property type="entry name" value="CLIP"/>
    <property type="match status" value="1"/>
</dbReference>
<dbReference type="InterPro" id="IPR001254">
    <property type="entry name" value="Trypsin_dom"/>
</dbReference>
<dbReference type="InterPro" id="IPR038565">
    <property type="entry name" value="CLIP_sf"/>
</dbReference>
<comment type="caution">
    <text evidence="14">The sequence shown here is derived from an EMBL/GenBank/DDBJ whole genome shotgun (WGS) entry which is preliminary data.</text>
</comment>
<keyword evidence="4 9" id="KW-0720">Serine protease</keyword>
<dbReference type="FunFam" id="3.30.1640.30:FF:000001">
    <property type="entry name" value="Serine protease 7"/>
    <property type="match status" value="1"/>
</dbReference>
<name>A0A821RAT4_9NEOP</name>
<dbReference type="InterPro" id="IPR050127">
    <property type="entry name" value="Serine_Proteases_S1"/>
</dbReference>
<reference evidence="14" key="1">
    <citation type="submission" date="2021-02" db="EMBL/GenBank/DDBJ databases">
        <authorList>
            <person name="Steward A R."/>
        </authorList>
    </citation>
    <scope>NUCLEOTIDE SEQUENCE</scope>
</reference>
<evidence type="ECO:0000256" key="1">
    <source>
        <dbReference type="ARBA" id="ARBA00022670"/>
    </source>
</evidence>
<dbReference type="Pfam" id="PF12032">
    <property type="entry name" value="CLIP"/>
    <property type="match status" value="1"/>
</dbReference>
<dbReference type="Gene3D" id="2.40.10.10">
    <property type="entry name" value="Trypsin-like serine proteases"/>
    <property type="match status" value="2"/>
</dbReference>
<evidence type="ECO:0000256" key="2">
    <source>
        <dbReference type="ARBA" id="ARBA00022729"/>
    </source>
</evidence>
<dbReference type="EMBL" id="CAJOBZ010000011">
    <property type="protein sequence ID" value="CAF4835479.1"/>
    <property type="molecule type" value="Genomic_DNA"/>
</dbReference>
<feature type="domain" description="Clip" evidence="13">
    <location>
        <begin position="21"/>
        <end position="74"/>
    </location>
</feature>
<keyword evidence="5" id="KW-0865">Zymogen</keyword>
<dbReference type="Gene3D" id="3.30.1640.30">
    <property type="match status" value="1"/>
</dbReference>
<dbReference type="SUPFAM" id="SSF50494">
    <property type="entry name" value="Trypsin-like serine proteases"/>
    <property type="match status" value="1"/>
</dbReference>
<evidence type="ECO:0000256" key="10">
    <source>
        <dbReference type="RuleBase" id="RU366078"/>
    </source>
</evidence>
<evidence type="ECO:0000259" key="12">
    <source>
        <dbReference type="PROSITE" id="PS50240"/>
    </source>
</evidence>
<dbReference type="PROSITE" id="PS00134">
    <property type="entry name" value="TRYPSIN_HIS"/>
    <property type="match status" value="1"/>
</dbReference>
<evidence type="ECO:0000313" key="14">
    <source>
        <dbReference type="EMBL" id="CAF4835479.1"/>
    </source>
</evidence>
<evidence type="ECO:0000256" key="8">
    <source>
        <dbReference type="ARBA" id="ARBA00024195"/>
    </source>
</evidence>
<protein>
    <recommendedName>
        <fullName evidence="10">CLIP domain-containing serine protease</fullName>
        <ecNumber evidence="9">3.4.21.-</ecNumber>
    </recommendedName>
</protein>
<dbReference type="Proteomes" id="UP000663880">
    <property type="component" value="Unassembled WGS sequence"/>
</dbReference>
<keyword evidence="15" id="KW-1185">Reference proteome</keyword>
<comment type="similarity">
    <text evidence="8 10">Belongs to the peptidase S1 family. CLIP subfamily.</text>
</comment>
<evidence type="ECO:0000259" key="13">
    <source>
        <dbReference type="PROSITE" id="PS51888"/>
    </source>
</evidence>
<evidence type="ECO:0000256" key="4">
    <source>
        <dbReference type="ARBA" id="ARBA00022825"/>
    </source>
</evidence>
<proteinExistence type="inferred from homology"/>
<dbReference type="InterPro" id="IPR022700">
    <property type="entry name" value="CLIP"/>
</dbReference>
<dbReference type="InterPro" id="IPR009003">
    <property type="entry name" value="Peptidase_S1_PA"/>
</dbReference>